<proteinExistence type="predicted"/>
<gene>
    <name evidence="1" type="ORF">T03_14399</name>
</gene>
<sequence>MSSLIIRQNYATIFSHGKEMHCHSSSITFYNMAISLLPGRIY</sequence>
<dbReference type="EMBL" id="JYDI01006347">
    <property type="protein sequence ID" value="KRY03608.1"/>
    <property type="molecule type" value="Genomic_DNA"/>
</dbReference>
<accession>A0A0V0YU39</accession>
<keyword evidence="2" id="KW-1185">Reference proteome</keyword>
<reference evidence="1 2" key="1">
    <citation type="submission" date="2015-01" db="EMBL/GenBank/DDBJ databases">
        <title>Evolution of Trichinella species and genotypes.</title>
        <authorList>
            <person name="Korhonen P.K."/>
            <person name="Edoardo P."/>
            <person name="Giuseppe L.R."/>
            <person name="Gasser R.B."/>
        </authorList>
    </citation>
    <scope>NUCLEOTIDE SEQUENCE [LARGE SCALE GENOMIC DNA]</scope>
    <source>
        <strain evidence="1">ISS120</strain>
    </source>
</reference>
<evidence type="ECO:0000313" key="2">
    <source>
        <dbReference type="Proteomes" id="UP000054653"/>
    </source>
</evidence>
<organism evidence="1 2">
    <name type="scientific">Trichinella britovi</name>
    <name type="common">Parasitic roundworm</name>
    <dbReference type="NCBI Taxonomy" id="45882"/>
    <lineage>
        <taxon>Eukaryota</taxon>
        <taxon>Metazoa</taxon>
        <taxon>Ecdysozoa</taxon>
        <taxon>Nematoda</taxon>
        <taxon>Enoplea</taxon>
        <taxon>Dorylaimia</taxon>
        <taxon>Trichinellida</taxon>
        <taxon>Trichinellidae</taxon>
        <taxon>Trichinella</taxon>
    </lineage>
</organism>
<name>A0A0V0YU39_TRIBR</name>
<evidence type="ECO:0000313" key="1">
    <source>
        <dbReference type="EMBL" id="KRY03608.1"/>
    </source>
</evidence>
<dbReference type="AlphaFoldDB" id="A0A0V0YU39"/>
<protein>
    <submittedName>
        <fullName evidence="1">Uncharacterized protein</fullName>
    </submittedName>
</protein>
<dbReference type="Proteomes" id="UP000054653">
    <property type="component" value="Unassembled WGS sequence"/>
</dbReference>
<comment type="caution">
    <text evidence="1">The sequence shown here is derived from an EMBL/GenBank/DDBJ whole genome shotgun (WGS) entry which is preliminary data.</text>
</comment>